<comment type="caution">
    <text evidence="9">The sequence shown here is derived from an EMBL/GenBank/DDBJ whole genome shotgun (WGS) entry which is preliminary data.</text>
</comment>
<gene>
    <name evidence="5" type="primary">rplY</name>
    <name evidence="5" type="synonym">ctc</name>
    <name evidence="9" type="ORF">J416_04456</name>
</gene>
<comment type="function">
    <text evidence="5">This is one of the proteins that binds to the 5S RNA in the ribosome where it forms part of the central protuberance.</text>
</comment>
<evidence type="ECO:0000313" key="10">
    <source>
        <dbReference type="Proteomes" id="UP000012283"/>
    </source>
</evidence>
<evidence type="ECO:0000256" key="5">
    <source>
        <dbReference type="HAMAP-Rule" id="MF_01334"/>
    </source>
</evidence>
<dbReference type="InterPro" id="IPR020057">
    <property type="entry name" value="Ribosomal_bL25_b-dom"/>
</dbReference>
<dbReference type="InterPro" id="IPR001021">
    <property type="entry name" value="Ribosomal_bL25_long"/>
</dbReference>
<dbReference type="CDD" id="cd00495">
    <property type="entry name" value="Ribosomal_L25_TL5_CTC"/>
    <property type="match status" value="1"/>
</dbReference>
<dbReference type="NCBIfam" id="TIGR00731">
    <property type="entry name" value="bL25_bact_ctc"/>
    <property type="match status" value="1"/>
</dbReference>
<dbReference type="PATRIC" id="fig|1308866.3.peg.898"/>
<sequence length="208" mass="22921">MTVALQAKKRDNLLKSVTKEIRKAGDVPAILYGNEVEPQTISVNNIELVKTVREEGRNAIISLQVDNDHLDVMLHDYQTEPLKGELIHADFYAVNMSEEMDVNVPISVEGEAKGVKEGGVLQQPLYELQVRAKPRDIPEQITVNVTDLEIGDSILASDLKDGKKYEVLEDETATIVSVLVPDEQPSAEEAAGETEDAEPEVINEKSDS</sequence>
<proteinExistence type="inferred from homology"/>
<reference evidence="9 10" key="1">
    <citation type="submission" date="2013-03" db="EMBL/GenBank/DDBJ databases">
        <title>Draft genome sequence of Gracibacillus halophilus YIM-C55.5, a moderately halophilic and thermophilic organism from the Xiaochaidamu salt lake.</title>
        <authorList>
            <person name="Sugumar T."/>
            <person name="Polireddy D.R."/>
            <person name="Antony A."/>
            <person name="Madhava Y.R."/>
            <person name="Sivakumar N."/>
        </authorList>
    </citation>
    <scope>NUCLEOTIDE SEQUENCE [LARGE SCALE GENOMIC DNA]</scope>
    <source>
        <strain evidence="9 10">YIM-C55.5</strain>
    </source>
</reference>
<evidence type="ECO:0000313" key="9">
    <source>
        <dbReference type="EMBL" id="ENH97621.1"/>
    </source>
</evidence>
<dbReference type="EMBL" id="APML01000018">
    <property type="protein sequence ID" value="ENH97621.1"/>
    <property type="molecule type" value="Genomic_DNA"/>
</dbReference>
<feature type="region of interest" description="Disordered" evidence="6">
    <location>
        <begin position="181"/>
        <end position="208"/>
    </location>
</feature>
<dbReference type="Proteomes" id="UP000012283">
    <property type="component" value="Unassembled WGS sequence"/>
</dbReference>
<protein>
    <recommendedName>
        <fullName evidence="5">Large ribosomal subunit protein bL25</fullName>
    </recommendedName>
    <alternativeName>
        <fullName evidence="5">General stress protein CTC</fullName>
    </alternativeName>
</protein>
<dbReference type="InterPro" id="IPR037121">
    <property type="entry name" value="Ribosomal_bL25_C"/>
</dbReference>
<dbReference type="OrthoDB" id="9790002at2"/>
<dbReference type="Pfam" id="PF14693">
    <property type="entry name" value="Ribosomal_TL5_C"/>
    <property type="match status" value="1"/>
</dbReference>
<dbReference type="STRING" id="1308866.J416_04456"/>
<evidence type="ECO:0000256" key="1">
    <source>
        <dbReference type="ARBA" id="ARBA00022730"/>
    </source>
</evidence>
<evidence type="ECO:0000256" key="3">
    <source>
        <dbReference type="ARBA" id="ARBA00022980"/>
    </source>
</evidence>
<accession>N4WX36</accession>
<feature type="compositionally biased region" description="Acidic residues" evidence="6">
    <location>
        <begin position="190"/>
        <end position="201"/>
    </location>
</feature>
<dbReference type="NCBIfam" id="NF004133">
    <property type="entry name" value="PRK05618.2-4"/>
    <property type="match status" value="1"/>
</dbReference>
<evidence type="ECO:0000256" key="2">
    <source>
        <dbReference type="ARBA" id="ARBA00022884"/>
    </source>
</evidence>
<dbReference type="InterPro" id="IPR020930">
    <property type="entry name" value="Ribosomal_uL5_bac-type"/>
</dbReference>
<evidence type="ECO:0000256" key="6">
    <source>
        <dbReference type="SAM" id="MobiDB-lite"/>
    </source>
</evidence>
<dbReference type="RefSeq" id="WP_003465862.1">
    <property type="nucleotide sequence ID" value="NZ_APML01000018.1"/>
</dbReference>
<evidence type="ECO:0000256" key="4">
    <source>
        <dbReference type="ARBA" id="ARBA00023274"/>
    </source>
</evidence>
<evidence type="ECO:0000259" key="8">
    <source>
        <dbReference type="Pfam" id="PF14693"/>
    </source>
</evidence>
<feature type="domain" description="Large ribosomal subunit protein bL25 beta" evidence="8">
    <location>
        <begin position="100"/>
        <end position="181"/>
    </location>
</feature>
<dbReference type="SUPFAM" id="SSF50715">
    <property type="entry name" value="Ribosomal protein L25-like"/>
    <property type="match status" value="1"/>
</dbReference>
<dbReference type="PANTHER" id="PTHR33284">
    <property type="entry name" value="RIBOSOMAL PROTEIN L25/GLN-TRNA SYNTHETASE, ANTI-CODON-BINDING DOMAIN-CONTAINING PROTEIN"/>
    <property type="match status" value="1"/>
</dbReference>
<dbReference type="GO" id="GO:0008097">
    <property type="term" value="F:5S rRNA binding"/>
    <property type="evidence" value="ECO:0007669"/>
    <property type="project" value="InterPro"/>
</dbReference>
<keyword evidence="10" id="KW-1185">Reference proteome</keyword>
<organism evidence="9 10">
    <name type="scientific">Gracilibacillus halophilus YIM-C55.5</name>
    <dbReference type="NCBI Taxonomy" id="1308866"/>
    <lineage>
        <taxon>Bacteria</taxon>
        <taxon>Bacillati</taxon>
        <taxon>Bacillota</taxon>
        <taxon>Bacilli</taxon>
        <taxon>Bacillales</taxon>
        <taxon>Bacillaceae</taxon>
        <taxon>Gracilibacillus</taxon>
    </lineage>
</organism>
<comment type="similarity">
    <text evidence="5">Belongs to the bacterial ribosomal protein bL25 family. CTC subfamily.</text>
</comment>
<name>N4WX36_9BACI</name>
<dbReference type="AlphaFoldDB" id="N4WX36"/>
<dbReference type="Pfam" id="PF01386">
    <property type="entry name" value="Ribosomal_L25p"/>
    <property type="match status" value="1"/>
</dbReference>
<evidence type="ECO:0000259" key="7">
    <source>
        <dbReference type="Pfam" id="PF01386"/>
    </source>
</evidence>
<comment type="subunit">
    <text evidence="5">Part of the 50S ribosomal subunit; part of the 5S rRNA/L5/L18/L25 subcomplex. Contacts the 5S rRNA. Binds to the 5S rRNA independently of L5 and L18.</text>
</comment>
<keyword evidence="2 5" id="KW-0694">RNA-binding</keyword>
<dbReference type="GO" id="GO:0022625">
    <property type="term" value="C:cytosolic large ribosomal subunit"/>
    <property type="evidence" value="ECO:0007669"/>
    <property type="project" value="TreeGrafter"/>
</dbReference>
<dbReference type="InterPro" id="IPR029751">
    <property type="entry name" value="Ribosomal_L25_dom"/>
</dbReference>
<dbReference type="Gene3D" id="2.170.120.20">
    <property type="entry name" value="Ribosomal protein L25, beta domain"/>
    <property type="match status" value="1"/>
</dbReference>
<keyword evidence="1 5" id="KW-0699">rRNA-binding</keyword>
<dbReference type="InterPro" id="IPR020056">
    <property type="entry name" value="Rbsml_bL25/Gln-tRNA_synth_N"/>
</dbReference>
<feature type="domain" description="Large ribosomal subunit protein bL25 L25" evidence="7">
    <location>
        <begin position="5"/>
        <end position="91"/>
    </location>
</feature>
<dbReference type="GO" id="GO:0003735">
    <property type="term" value="F:structural constituent of ribosome"/>
    <property type="evidence" value="ECO:0007669"/>
    <property type="project" value="InterPro"/>
</dbReference>
<keyword evidence="3 5" id="KW-0689">Ribosomal protein</keyword>
<dbReference type="eggNOG" id="COG1825">
    <property type="taxonomic scope" value="Bacteria"/>
</dbReference>
<dbReference type="InterPro" id="IPR011035">
    <property type="entry name" value="Ribosomal_bL25/Gln-tRNA_synth"/>
</dbReference>
<keyword evidence="4 5" id="KW-0687">Ribonucleoprotein</keyword>
<dbReference type="GO" id="GO:0006412">
    <property type="term" value="P:translation"/>
    <property type="evidence" value="ECO:0007669"/>
    <property type="project" value="UniProtKB-UniRule"/>
</dbReference>
<dbReference type="HAMAP" id="MF_01334">
    <property type="entry name" value="Ribosomal_bL25_CTC"/>
    <property type="match status" value="1"/>
</dbReference>
<dbReference type="PANTHER" id="PTHR33284:SF1">
    <property type="entry name" value="RIBOSOMAL PROTEIN L25_GLN-TRNA SYNTHETASE, ANTI-CODON-BINDING DOMAIN-CONTAINING PROTEIN"/>
    <property type="match status" value="1"/>
</dbReference>
<dbReference type="Gene3D" id="2.40.240.10">
    <property type="entry name" value="Ribosomal Protein L25, Chain P"/>
    <property type="match status" value="1"/>
</dbReference>